<name>A0AAW1HG45_POPJA</name>
<evidence type="ECO:0000313" key="1">
    <source>
        <dbReference type="EMBL" id="KAK9675219.1"/>
    </source>
</evidence>
<dbReference type="EMBL" id="JASPKY010001214">
    <property type="protein sequence ID" value="KAK9675219.1"/>
    <property type="molecule type" value="Genomic_DNA"/>
</dbReference>
<dbReference type="PANTHER" id="PTHR37984:SF7">
    <property type="entry name" value="INTEGRASE CATALYTIC DOMAIN-CONTAINING PROTEIN"/>
    <property type="match status" value="1"/>
</dbReference>
<evidence type="ECO:0000313" key="2">
    <source>
        <dbReference type="Proteomes" id="UP001458880"/>
    </source>
</evidence>
<dbReference type="PANTHER" id="PTHR37984">
    <property type="entry name" value="PROTEIN CBG26694"/>
    <property type="match status" value="1"/>
</dbReference>
<protein>
    <recommendedName>
        <fullName evidence="3">Retrovirus-related Pol polyprotein from transposon 17.6</fullName>
    </recommendedName>
</protein>
<dbReference type="AlphaFoldDB" id="A0AAW1HG45"/>
<dbReference type="Gene3D" id="3.30.70.270">
    <property type="match status" value="1"/>
</dbReference>
<dbReference type="SUPFAM" id="SSF56672">
    <property type="entry name" value="DNA/RNA polymerases"/>
    <property type="match status" value="2"/>
</dbReference>
<dbReference type="InterPro" id="IPR043128">
    <property type="entry name" value="Rev_trsase/Diguanyl_cyclase"/>
</dbReference>
<comment type="caution">
    <text evidence="1">The sequence shown here is derived from an EMBL/GenBank/DDBJ whole genome shotgun (WGS) entry which is preliminary data.</text>
</comment>
<dbReference type="InterPro" id="IPR043502">
    <property type="entry name" value="DNA/RNA_pol_sf"/>
</dbReference>
<proteinExistence type="predicted"/>
<dbReference type="Gene3D" id="3.10.10.10">
    <property type="entry name" value="HIV Type 1 Reverse Transcriptase, subunit A, domain 1"/>
    <property type="match status" value="2"/>
</dbReference>
<sequence length="288" mass="33498">MEIHFKLDTEAEVNTHIAKRYCDQLVQREKKIETQLVPTRVVLDVYGGHKLKPIGKVKLDNTIKTVCKDFFEGTGKFKEKCQNTLKEGSIPIAKPSKRLPQTIVTKCKMQIIAKETNPSEWVSNLVVIEKTDGSLRLCLDPQDLNKCIKKEFYNLVVIEKTDGSLRLCLDPQDLNKCIKKEFYEIPSLFFGYKIEIKWQEFFYVRVSQVSYFGHVFSKVGKKPDRNKARAIMELKEPTSKRELQRMLGFVHYLRDFIPNLSTIVTPLRDLLKKNSMFKWLPIHTGDPQ</sequence>
<dbReference type="InterPro" id="IPR050951">
    <property type="entry name" value="Retrovirus_Pol_polyprotein"/>
</dbReference>
<reference evidence="1 2" key="1">
    <citation type="journal article" date="2024" name="BMC Genomics">
        <title>De novo assembly and annotation of Popillia japonica's genome with initial clues to its potential as an invasive pest.</title>
        <authorList>
            <person name="Cucini C."/>
            <person name="Boschi S."/>
            <person name="Funari R."/>
            <person name="Cardaioli E."/>
            <person name="Iannotti N."/>
            <person name="Marturano G."/>
            <person name="Paoli F."/>
            <person name="Bruttini M."/>
            <person name="Carapelli A."/>
            <person name="Frati F."/>
            <person name="Nardi F."/>
        </authorList>
    </citation>
    <scope>NUCLEOTIDE SEQUENCE [LARGE SCALE GENOMIC DNA]</scope>
    <source>
        <strain evidence="1">DMR45628</strain>
    </source>
</reference>
<accession>A0AAW1HG45</accession>
<dbReference type="GO" id="GO:0071897">
    <property type="term" value="P:DNA biosynthetic process"/>
    <property type="evidence" value="ECO:0007669"/>
    <property type="project" value="UniProtKB-ARBA"/>
</dbReference>
<evidence type="ECO:0008006" key="3">
    <source>
        <dbReference type="Google" id="ProtNLM"/>
    </source>
</evidence>
<keyword evidence="2" id="KW-1185">Reference proteome</keyword>
<organism evidence="1 2">
    <name type="scientific">Popillia japonica</name>
    <name type="common">Japanese beetle</name>
    <dbReference type="NCBI Taxonomy" id="7064"/>
    <lineage>
        <taxon>Eukaryota</taxon>
        <taxon>Metazoa</taxon>
        <taxon>Ecdysozoa</taxon>
        <taxon>Arthropoda</taxon>
        <taxon>Hexapoda</taxon>
        <taxon>Insecta</taxon>
        <taxon>Pterygota</taxon>
        <taxon>Neoptera</taxon>
        <taxon>Endopterygota</taxon>
        <taxon>Coleoptera</taxon>
        <taxon>Polyphaga</taxon>
        <taxon>Scarabaeiformia</taxon>
        <taxon>Scarabaeidae</taxon>
        <taxon>Rutelinae</taxon>
        <taxon>Popillia</taxon>
    </lineage>
</organism>
<gene>
    <name evidence="1" type="ORF">QE152_g40523</name>
</gene>
<dbReference type="Proteomes" id="UP001458880">
    <property type="component" value="Unassembled WGS sequence"/>
</dbReference>